<proteinExistence type="predicted"/>
<feature type="region of interest" description="Disordered" evidence="1">
    <location>
        <begin position="111"/>
        <end position="138"/>
    </location>
</feature>
<accession>A0A6J6I4S2</accession>
<feature type="region of interest" description="Disordered" evidence="1">
    <location>
        <begin position="272"/>
        <end position="299"/>
    </location>
</feature>
<sequence length="299" mass="31804">MGAQDDHGRLSVDILRPADGGLERIDVLADLADVLDVPAVGLEAFRGVVGEGQLGGAVDRDVVVVVDGNELAEAQMSGHRSGFVTQTLFEITVATDHVGVMVEQLRAETGPEPMLGHRHSDGVRKSLTQRPGRDFDTCGVMGLGMTGSERTPLPEFLDVIESEAESRQVQHRILENRCVSAGEHESIPIRPLRIGSVVTHDPGVQGVSEGSERHGRSGVPRIGLLGSVHRESAYDVDGASLRGAFSHGRNLSGGRSPKITETTLRRWIELTPPAGANSTAPNIPAMQRVPSIDETTSAS</sequence>
<evidence type="ECO:0000256" key="1">
    <source>
        <dbReference type="SAM" id="MobiDB-lite"/>
    </source>
</evidence>
<dbReference type="AlphaFoldDB" id="A0A6J6I4S2"/>
<reference evidence="2" key="1">
    <citation type="submission" date="2020-05" db="EMBL/GenBank/DDBJ databases">
        <authorList>
            <person name="Chiriac C."/>
            <person name="Salcher M."/>
            <person name="Ghai R."/>
            <person name="Kavagutti S V."/>
        </authorList>
    </citation>
    <scope>NUCLEOTIDE SEQUENCE</scope>
</reference>
<evidence type="ECO:0000313" key="2">
    <source>
        <dbReference type="EMBL" id="CAB4620630.1"/>
    </source>
</evidence>
<protein>
    <submittedName>
        <fullName evidence="2">Unannotated protein</fullName>
    </submittedName>
</protein>
<gene>
    <name evidence="2" type="ORF">UFOPK1835_01757</name>
</gene>
<dbReference type="EMBL" id="CAEZUP010000098">
    <property type="protein sequence ID" value="CAB4620630.1"/>
    <property type="molecule type" value="Genomic_DNA"/>
</dbReference>
<name>A0A6J6I4S2_9ZZZZ</name>
<organism evidence="2">
    <name type="scientific">freshwater metagenome</name>
    <dbReference type="NCBI Taxonomy" id="449393"/>
    <lineage>
        <taxon>unclassified sequences</taxon>
        <taxon>metagenomes</taxon>
        <taxon>ecological metagenomes</taxon>
    </lineage>
</organism>